<evidence type="ECO:0000313" key="10">
    <source>
        <dbReference type="Proteomes" id="UP000275331"/>
    </source>
</evidence>
<name>A0A3R9F406_9ENTR</name>
<comment type="caution">
    <text evidence="9">The sequence shown here is derived from an EMBL/GenBank/DDBJ whole genome shotgun (WGS) entry which is preliminary data.</text>
</comment>
<keyword evidence="5 8" id="KW-0812">Transmembrane</keyword>
<reference evidence="9 10" key="1">
    <citation type="submission" date="2018-10" db="EMBL/GenBank/DDBJ databases">
        <title>Transmission dynamics of multidrug resistant bacteria on intensive care unit surfaces.</title>
        <authorList>
            <person name="D'Souza A.W."/>
            <person name="Potter R.F."/>
            <person name="Wallace M."/>
            <person name="Shupe A."/>
            <person name="Patel S."/>
            <person name="Sun S."/>
            <person name="Gul D."/>
            <person name="Kwon J.H."/>
            <person name="Andleeb S."/>
            <person name="Burnham C.-A.D."/>
            <person name="Dantas G."/>
        </authorList>
    </citation>
    <scope>NUCLEOTIDE SEQUENCE [LARGE SCALE GENOMIC DNA]</scope>
    <source>
        <strain evidence="9 10">AS_373</strain>
    </source>
</reference>
<keyword evidence="6 8" id="KW-1133">Transmembrane helix</keyword>
<dbReference type="InterPro" id="IPR000021">
    <property type="entry name" value="Hok/gef_toxin"/>
</dbReference>
<organism evidence="9 10">
    <name type="scientific">Atlantibacter subterraneus</name>
    <dbReference type="NCBI Taxonomy" id="255519"/>
    <lineage>
        <taxon>Bacteria</taxon>
        <taxon>Pseudomonadati</taxon>
        <taxon>Pseudomonadota</taxon>
        <taxon>Gammaproteobacteria</taxon>
        <taxon>Enterobacterales</taxon>
        <taxon>Enterobacteriaceae</taxon>
        <taxon>Atlantibacter</taxon>
    </lineage>
</organism>
<evidence type="ECO:0000313" key="9">
    <source>
        <dbReference type="EMBL" id="RSE28010.1"/>
    </source>
</evidence>
<protein>
    <submittedName>
        <fullName evidence="9">Type I toxin-antitoxin system Hok family toxin</fullName>
    </submittedName>
</protein>
<keyword evidence="4" id="KW-1277">Toxin-antitoxin system</keyword>
<dbReference type="RefSeq" id="WP_125292779.1">
    <property type="nucleotide sequence ID" value="NZ_JAPTZM010000007.1"/>
</dbReference>
<keyword evidence="2" id="KW-1003">Cell membrane</keyword>
<evidence type="ECO:0000256" key="8">
    <source>
        <dbReference type="RuleBase" id="RU221113"/>
    </source>
</evidence>
<proteinExistence type="inferred from homology"/>
<keyword evidence="3" id="KW-0997">Cell inner membrane</keyword>
<comment type="similarity">
    <text evidence="8">Belongs to the hok/gef family.</text>
</comment>
<evidence type="ECO:0000256" key="4">
    <source>
        <dbReference type="ARBA" id="ARBA00022649"/>
    </source>
</evidence>
<dbReference type="Pfam" id="PF01848">
    <property type="entry name" value="HOK_GEF"/>
    <property type="match status" value="1"/>
</dbReference>
<keyword evidence="7 8" id="KW-0472">Membrane</keyword>
<gene>
    <name evidence="9" type="ORF">EGT71_06400</name>
</gene>
<comment type="subcellular location">
    <subcellularLocation>
        <location evidence="1 8">Cell inner membrane</location>
        <topology evidence="1 8">Single-pass membrane protein</topology>
    </subcellularLocation>
</comment>
<dbReference type="PRINTS" id="PR00281">
    <property type="entry name" value="HOKGEFTOXIC"/>
</dbReference>
<evidence type="ECO:0000256" key="1">
    <source>
        <dbReference type="ARBA" id="ARBA00004377"/>
    </source>
</evidence>
<evidence type="ECO:0000256" key="6">
    <source>
        <dbReference type="ARBA" id="ARBA00022989"/>
    </source>
</evidence>
<dbReference type="GO" id="GO:0005886">
    <property type="term" value="C:plasma membrane"/>
    <property type="evidence" value="ECO:0007669"/>
    <property type="project" value="UniProtKB-SubCell"/>
</dbReference>
<evidence type="ECO:0000256" key="3">
    <source>
        <dbReference type="ARBA" id="ARBA00022519"/>
    </source>
</evidence>
<dbReference type="AlphaFoldDB" id="A0A3R9F406"/>
<dbReference type="EMBL" id="RHXB01000003">
    <property type="protein sequence ID" value="RSE28010.1"/>
    <property type="molecule type" value="Genomic_DNA"/>
</dbReference>
<feature type="transmembrane region" description="Helical" evidence="8">
    <location>
        <begin position="7"/>
        <end position="26"/>
    </location>
</feature>
<accession>A0A3R9F406</accession>
<evidence type="ECO:0000256" key="5">
    <source>
        <dbReference type="ARBA" id="ARBA00022692"/>
    </source>
</evidence>
<evidence type="ECO:0000256" key="7">
    <source>
        <dbReference type="ARBA" id="ARBA00023136"/>
    </source>
</evidence>
<dbReference type="Proteomes" id="UP000275331">
    <property type="component" value="Unassembled WGS sequence"/>
</dbReference>
<sequence length="52" mass="6263">MPVKYKYTFLCLLVICVTLLCFIWMVKDRLCEFTLKEQNNELRAVLAYEAER</sequence>
<evidence type="ECO:0000256" key="2">
    <source>
        <dbReference type="ARBA" id="ARBA00022475"/>
    </source>
</evidence>